<dbReference type="Gene3D" id="1.10.3210.10">
    <property type="entry name" value="Hypothetical protein af1432"/>
    <property type="match status" value="1"/>
</dbReference>
<dbReference type="OrthoDB" id="9808993at2"/>
<keyword evidence="2" id="KW-1185">Reference proteome</keyword>
<dbReference type="PANTHER" id="PTHR21174">
    <property type="match status" value="1"/>
</dbReference>
<evidence type="ECO:0000313" key="2">
    <source>
        <dbReference type="Proteomes" id="UP000070433"/>
    </source>
</evidence>
<dbReference type="AlphaFoldDB" id="A0A127JPQ0"/>
<dbReference type="InterPro" id="IPR009218">
    <property type="entry name" value="HD_phosphohydro"/>
</dbReference>
<accession>A0A127JPQ0</accession>
<dbReference type="EMBL" id="CP010951">
    <property type="protein sequence ID" value="AMO21873.1"/>
    <property type="molecule type" value="Genomic_DNA"/>
</dbReference>
<evidence type="ECO:0008006" key="3">
    <source>
        <dbReference type="Google" id="ProtNLM"/>
    </source>
</evidence>
<dbReference type="Proteomes" id="UP000070433">
    <property type="component" value="Chromosome"/>
</dbReference>
<dbReference type="SUPFAM" id="SSF109604">
    <property type="entry name" value="HD-domain/PDEase-like"/>
    <property type="match status" value="1"/>
</dbReference>
<name>A0A127JPQ0_9BURK</name>
<dbReference type="PATRIC" id="fig|94132.3.peg.392"/>
<gene>
    <name evidence="1" type="ORF">UC35_01975</name>
</gene>
<reference evidence="1 2" key="1">
    <citation type="journal article" date="2014" name="Int. J. Syst. Evol. Microbiol.">
        <title>Ramlibacter solisilvae sp. nov., isolated from forest soil, and emended description of the genus Ramlibacter.</title>
        <authorList>
            <person name="Lee H.J."/>
            <person name="Lee S.H."/>
            <person name="Lee S.S."/>
            <person name="Lee J.S."/>
            <person name="Kim Y."/>
            <person name="Kim S.C."/>
            <person name="Jeon C.O."/>
        </authorList>
    </citation>
    <scope>NUCLEOTIDE SEQUENCE [LARGE SCALE GENOMIC DNA]</scope>
    <source>
        <strain evidence="1 2">5-10</strain>
    </source>
</reference>
<evidence type="ECO:0000313" key="1">
    <source>
        <dbReference type="EMBL" id="AMO21873.1"/>
    </source>
</evidence>
<dbReference type="RefSeq" id="WP_061495683.1">
    <property type="nucleotide sequence ID" value="NZ_CP010951.1"/>
</dbReference>
<dbReference type="PANTHER" id="PTHR21174:SF0">
    <property type="entry name" value="HD PHOSPHOHYDROLASE FAMILY PROTEIN-RELATED"/>
    <property type="match status" value="1"/>
</dbReference>
<organism evidence="1 2">
    <name type="scientific">Ramlibacter tataouinensis</name>
    <dbReference type="NCBI Taxonomy" id="94132"/>
    <lineage>
        <taxon>Bacteria</taxon>
        <taxon>Pseudomonadati</taxon>
        <taxon>Pseudomonadota</taxon>
        <taxon>Betaproteobacteria</taxon>
        <taxon>Burkholderiales</taxon>
        <taxon>Comamonadaceae</taxon>
        <taxon>Ramlibacter</taxon>
    </lineage>
</organism>
<dbReference type="PIRSF" id="PIRSF035170">
    <property type="entry name" value="HD_phosphohydro"/>
    <property type="match status" value="1"/>
</dbReference>
<sequence>MIDLAAWRALWIELGARQPDEALHQRLVACWSEKHRRYHTLQHLLEIFELFVQVRTDARRPAEIGLALWFHDAFYDPRREDNEERSAEWARDSVRQAGLPEDIAQRVYELVMATRHEALPTDPDAQLLVDIDLAILGAERARFEQSDAQVREEFAHVAEPEYRRGRKQVLRGFLDRPRLYSTDRFHAMLESRARENLQRSLDRLQG</sequence>
<protein>
    <recommendedName>
        <fullName evidence="3">N-methyl-D-aspartate receptor NMDAR2C subunit</fullName>
    </recommendedName>
</protein>
<proteinExistence type="predicted"/>